<keyword evidence="2" id="KW-1185">Reference proteome</keyword>
<reference evidence="1" key="2">
    <citation type="submission" date="2023-06" db="EMBL/GenBank/DDBJ databases">
        <authorList>
            <person name="Swenson N.G."/>
            <person name="Wegrzyn J.L."/>
            <person name="Mcevoy S.L."/>
        </authorList>
    </citation>
    <scope>NUCLEOTIDE SEQUENCE</scope>
    <source>
        <strain evidence="1">NS2018</strain>
        <tissue evidence="1">Leaf</tissue>
    </source>
</reference>
<dbReference type="InterPro" id="IPR036875">
    <property type="entry name" value="Znf_CCHC_sf"/>
</dbReference>
<comment type="caution">
    <text evidence="1">The sequence shown here is derived from an EMBL/GenBank/DDBJ whole genome shotgun (WGS) entry which is preliminary data.</text>
</comment>
<sequence>MDLEDFVKNDGNKISEALRLSHMCHQATKLASIAAASNEAYTIYMENLKELSKKLLEVSEEQQIIVSQKKDDPCTEIHSSSLLLDSNISQTKDKKKDSKNSGRLKSSIELAIGKKKRQCASCKKFGHDKRICPLNPNRRKIESSNLDDDDETQAMNIDNESGDENLCLDDLGTLAGVVGVPNGKGECISFSGCGLSDLGNGALFACYELDGSFVLWHREMVGVYVLDCFQRLHHPTWKR</sequence>
<evidence type="ECO:0000313" key="2">
    <source>
        <dbReference type="Proteomes" id="UP001168877"/>
    </source>
</evidence>
<dbReference type="GO" id="GO:0008270">
    <property type="term" value="F:zinc ion binding"/>
    <property type="evidence" value="ECO:0007669"/>
    <property type="project" value="InterPro"/>
</dbReference>
<protein>
    <submittedName>
        <fullName evidence="1">Uncharacterized protein</fullName>
    </submittedName>
</protein>
<dbReference type="SUPFAM" id="SSF57756">
    <property type="entry name" value="Retrovirus zinc finger-like domains"/>
    <property type="match status" value="1"/>
</dbReference>
<reference evidence="1" key="1">
    <citation type="journal article" date="2022" name="Plant J.">
        <title>Strategies of tolerance reflected in two North American maple genomes.</title>
        <authorList>
            <person name="McEvoy S.L."/>
            <person name="Sezen U.U."/>
            <person name="Trouern-Trend A."/>
            <person name="McMahon S.M."/>
            <person name="Schaberg P.G."/>
            <person name="Yang J."/>
            <person name="Wegrzyn J.L."/>
            <person name="Swenson N.G."/>
        </authorList>
    </citation>
    <scope>NUCLEOTIDE SEQUENCE</scope>
    <source>
        <strain evidence="1">NS2018</strain>
    </source>
</reference>
<dbReference type="GO" id="GO:0003676">
    <property type="term" value="F:nucleic acid binding"/>
    <property type="evidence" value="ECO:0007669"/>
    <property type="project" value="InterPro"/>
</dbReference>
<dbReference type="AlphaFoldDB" id="A0AA39SUL8"/>
<name>A0AA39SUL8_ACESA</name>
<dbReference type="EMBL" id="JAUESC010000003">
    <property type="protein sequence ID" value="KAK0600037.1"/>
    <property type="molecule type" value="Genomic_DNA"/>
</dbReference>
<evidence type="ECO:0000313" key="1">
    <source>
        <dbReference type="EMBL" id="KAK0600037.1"/>
    </source>
</evidence>
<proteinExistence type="predicted"/>
<accession>A0AA39SUL8</accession>
<dbReference type="Proteomes" id="UP001168877">
    <property type="component" value="Unassembled WGS sequence"/>
</dbReference>
<gene>
    <name evidence="1" type="ORF">LWI29_010974</name>
</gene>
<organism evidence="1 2">
    <name type="scientific">Acer saccharum</name>
    <name type="common">Sugar maple</name>
    <dbReference type="NCBI Taxonomy" id="4024"/>
    <lineage>
        <taxon>Eukaryota</taxon>
        <taxon>Viridiplantae</taxon>
        <taxon>Streptophyta</taxon>
        <taxon>Embryophyta</taxon>
        <taxon>Tracheophyta</taxon>
        <taxon>Spermatophyta</taxon>
        <taxon>Magnoliopsida</taxon>
        <taxon>eudicotyledons</taxon>
        <taxon>Gunneridae</taxon>
        <taxon>Pentapetalae</taxon>
        <taxon>rosids</taxon>
        <taxon>malvids</taxon>
        <taxon>Sapindales</taxon>
        <taxon>Sapindaceae</taxon>
        <taxon>Hippocastanoideae</taxon>
        <taxon>Acereae</taxon>
        <taxon>Acer</taxon>
    </lineage>
</organism>